<evidence type="ECO:0008006" key="4">
    <source>
        <dbReference type="Google" id="ProtNLM"/>
    </source>
</evidence>
<name>A0A7S1RYS8_ALECA</name>
<evidence type="ECO:0000313" key="3">
    <source>
        <dbReference type="EMBL" id="CAD9179328.1"/>
    </source>
</evidence>
<accession>A0A7S1RYS8</accession>
<keyword evidence="2" id="KW-0732">Signal</keyword>
<feature type="compositionally biased region" description="Low complexity" evidence="1">
    <location>
        <begin position="106"/>
        <end position="122"/>
    </location>
</feature>
<feature type="region of interest" description="Disordered" evidence="1">
    <location>
        <begin position="101"/>
        <end position="143"/>
    </location>
</feature>
<sequence>MLRCGGVVPVLAFASSIARVLAEVSPLPDQEVQPSVDPVTFAVYLEPRQRRLRASPLRPLADMSPGESAGWLMRALMYGTVVDLLLVRFVLQRLLGAHLRPDGRKAPAPASSQAQPAQPAAPAEHHEQPSRREQQGSAELGAAGAEGGHSRVFYAAAAALLGSVVSVGVHRATSRRRRPVGVVVVPAAEAKASGSRSCVTQLPHGLVQRRLQNDAASAARSASKGTVRHVSWRSTGMSPVPEEGTSSQPATQFYRICSEAPPPDFADY</sequence>
<reference evidence="3" key="1">
    <citation type="submission" date="2021-01" db="EMBL/GenBank/DDBJ databases">
        <authorList>
            <person name="Corre E."/>
            <person name="Pelletier E."/>
            <person name="Niang G."/>
            <person name="Scheremetjew M."/>
            <person name="Finn R."/>
            <person name="Kale V."/>
            <person name="Holt S."/>
            <person name="Cochrane G."/>
            <person name="Meng A."/>
            <person name="Brown T."/>
            <person name="Cohen L."/>
        </authorList>
    </citation>
    <scope>NUCLEOTIDE SEQUENCE</scope>
    <source>
        <strain evidence="3">OF101</strain>
    </source>
</reference>
<dbReference type="AlphaFoldDB" id="A0A7S1RYS8"/>
<dbReference type="EMBL" id="HBGE01094262">
    <property type="protein sequence ID" value="CAD9179328.1"/>
    <property type="molecule type" value="Transcribed_RNA"/>
</dbReference>
<evidence type="ECO:0000256" key="2">
    <source>
        <dbReference type="SAM" id="SignalP"/>
    </source>
</evidence>
<evidence type="ECO:0000256" key="1">
    <source>
        <dbReference type="SAM" id="MobiDB-lite"/>
    </source>
</evidence>
<organism evidence="3">
    <name type="scientific">Alexandrium catenella</name>
    <name type="common">Red tide dinoflagellate</name>
    <name type="synonym">Gonyaulax catenella</name>
    <dbReference type="NCBI Taxonomy" id="2925"/>
    <lineage>
        <taxon>Eukaryota</taxon>
        <taxon>Sar</taxon>
        <taxon>Alveolata</taxon>
        <taxon>Dinophyceae</taxon>
        <taxon>Gonyaulacales</taxon>
        <taxon>Pyrocystaceae</taxon>
        <taxon>Alexandrium</taxon>
    </lineage>
</organism>
<feature type="signal peptide" evidence="2">
    <location>
        <begin position="1"/>
        <end position="22"/>
    </location>
</feature>
<feature type="compositionally biased region" description="Basic and acidic residues" evidence="1">
    <location>
        <begin position="123"/>
        <end position="134"/>
    </location>
</feature>
<feature type="region of interest" description="Disordered" evidence="1">
    <location>
        <begin position="218"/>
        <end position="253"/>
    </location>
</feature>
<feature type="chain" id="PRO_5030750893" description="Peroxisomal membrane protein PEX16" evidence="2">
    <location>
        <begin position="23"/>
        <end position="268"/>
    </location>
</feature>
<proteinExistence type="predicted"/>
<gene>
    <name evidence="3" type="ORF">ACAT0790_LOCUS56100</name>
</gene>
<protein>
    <recommendedName>
        <fullName evidence="4">Peroxisomal membrane protein PEX16</fullName>
    </recommendedName>
</protein>